<organism evidence="2 3">
    <name type="scientific">Baia soyae</name>
    <dbReference type="NCBI Taxonomy" id="1544746"/>
    <lineage>
        <taxon>Bacteria</taxon>
        <taxon>Bacillati</taxon>
        <taxon>Bacillota</taxon>
        <taxon>Bacilli</taxon>
        <taxon>Bacillales</taxon>
        <taxon>Thermoactinomycetaceae</taxon>
        <taxon>Baia</taxon>
    </lineage>
</organism>
<protein>
    <submittedName>
        <fullName evidence="2">Glycosyl transferase family 1</fullName>
    </submittedName>
</protein>
<dbReference type="EMBL" id="SLXV01000006">
    <property type="protein sequence ID" value="TCP69687.1"/>
    <property type="molecule type" value="Genomic_DNA"/>
</dbReference>
<keyword evidence="2" id="KW-0808">Transferase</keyword>
<dbReference type="Proteomes" id="UP000294746">
    <property type="component" value="Unassembled WGS sequence"/>
</dbReference>
<dbReference type="Gene3D" id="3.40.50.2000">
    <property type="entry name" value="Glycogen Phosphorylase B"/>
    <property type="match status" value="2"/>
</dbReference>
<dbReference type="PANTHER" id="PTHR45947:SF3">
    <property type="entry name" value="SULFOQUINOVOSYL TRANSFERASE SQD2"/>
    <property type="match status" value="1"/>
</dbReference>
<reference evidence="2 3" key="1">
    <citation type="submission" date="2019-03" db="EMBL/GenBank/DDBJ databases">
        <title>Genomic Encyclopedia of Type Strains, Phase IV (KMG-IV): sequencing the most valuable type-strain genomes for metagenomic binning, comparative biology and taxonomic classification.</title>
        <authorList>
            <person name="Goeker M."/>
        </authorList>
    </citation>
    <scope>NUCLEOTIDE SEQUENCE [LARGE SCALE GENOMIC DNA]</scope>
    <source>
        <strain evidence="2 3">DSM 46831</strain>
    </source>
</reference>
<dbReference type="OrthoDB" id="2547319at2"/>
<accession>A0A4R2RYC0</accession>
<dbReference type="RefSeq" id="WP_131848033.1">
    <property type="nucleotide sequence ID" value="NZ_SLXV01000006.1"/>
</dbReference>
<dbReference type="PANTHER" id="PTHR45947">
    <property type="entry name" value="SULFOQUINOVOSYL TRANSFERASE SQD2"/>
    <property type="match status" value="1"/>
</dbReference>
<sequence>MKKFAFFSHICQANAMSGAEKTMFQLIQKMNEKHCCLCIFPQSGELSRQVDRLKIPTTFCRYSAVWSVKDLQGDFQIELDHIRSQGEDEAIRRTMQSLRPDYIVVNTSVNLLPAIIAKEENIPVIWFLQEHVPIYKEQWFSLVQRIEPVIIGISESVLEPFRSRGYPNHKMHCLYPCWNELDHHALRSEKMHRQLRRRYQIPYSSIVVGTVAIKVNVQKGIWHVVRAMAPLMKQDPSIHLMLRATKPINHKNAYFRQIREHIAKHRLQNRVHWIPFVKDIAQVYSALDLVVVPSVLPEGFGLTALEGMGHGKPVVAYPSGGLQEIFLSTSNKRYLAKDINPSALRKVIRPLLQSDELRQQVGERNQIQAIHQFGPDMYDKRYKMLEEKLEGCS</sequence>
<proteinExistence type="predicted"/>
<comment type="caution">
    <text evidence="2">The sequence shown here is derived from an EMBL/GenBank/DDBJ whole genome shotgun (WGS) entry which is preliminary data.</text>
</comment>
<name>A0A4R2RYC0_9BACL</name>
<dbReference type="GO" id="GO:0016757">
    <property type="term" value="F:glycosyltransferase activity"/>
    <property type="evidence" value="ECO:0007669"/>
    <property type="project" value="InterPro"/>
</dbReference>
<evidence type="ECO:0000259" key="1">
    <source>
        <dbReference type="Pfam" id="PF00534"/>
    </source>
</evidence>
<dbReference type="SUPFAM" id="SSF53756">
    <property type="entry name" value="UDP-Glycosyltransferase/glycogen phosphorylase"/>
    <property type="match status" value="1"/>
</dbReference>
<feature type="domain" description="Glycosyl transferase family 1" evidence="1">
    <location>
        <begin position="218"/>
        <end position="365"/>
    </location>
</feature>
<dbReference type="InterPro" id="IPR001296">
    <property type="entry name" value="Glyco_trans_1"/>
</dbReference>
<evidence type="ECO:0000313" key="2">
    <source>
        <dbReference type="EMBL" id="TCP69687.1"/>
    </source>
</evidence>
<keyword evidence="3" id="KW-1185">Reference proteome</keyword>
<dbReference type="InterPro" id="IPR050194">
    <property type="entry name" value="Glycosyltransferase_grp1"/>
</dbReference>
<dbReference type="AlphaFoldDB" id="A0A4R2RYC0"/>
<dbReference type="Pfam" id="PF00534">
    <property type="entry name" value="Glycos_transf_1"/>
    <property type="match status" value="1"/>
</dbReference>
<dbReference type="CDD" id="cd03801">
    <property type="entry name" value="GT4_PimA-like"/>
    <property type="match status" value="1"/>
</dbReference>
<gene>
    <name evidence="2" type="ORF">EDD57_1061</name>
</gene>
<evidence type="ECO:0000313" key="3">
    <source>
        <dbReference type="Proteomes" id="UP000294746"/>
    </source>
</evidence>